<protein>
    <submittedName>
        <fullName evidence="3">Protein kinase domain-containing protein</fullName>
    </submittedName>
</protein>
<dbReference type="Proteomes" id="UP000887013">
    <property type="component" value="Unassembled WGS sequence"/>
</dbReference>
<proteinExistence type="predicted"/>
<name>A0A8X6N6H7_NEPPI</name>
<comment type="caution">
    <text evidence="3">The sequence shown here is derived from an EMBL/GenBank/DDBJ whole genome shotgun (WGS) entry which is preliminary data.</text>
</comment>
<feature type="region of interest" description="Disordered" evidence="1">
    <location>
        <begin position="483"/>
        <end position="503"/>
    </location>
</feature>
<evidence type="ECO:0000313" key="4">
    <source>
        <dbReference type="Proteomes" id="UP000887013"/>
    </source>
</evidence>
<evidence type="ECO:0000313" key="3">
    <source>
        <dbReference type="EMBL" id="GFS96763.1"/>
    </source>
</evidence>
<organism evidence="3 4">
    <name type="scientific">Nephila pilipes</name>
    <name type="common">Giant wood spider</name>
    <name type="synonym">Nephila maculata</name>
    <dbReference type="NCBI Taxonomy" id="299642"/>
    <lineage>
        <taxon>Eukaryota</taxon>
        <taxon>Metazoa</taxon>
        <taxon>Ecdysozoa</taxon>
        <taxon>Arthropoda</taxon>
        <taxon>Chelicerata</taxon>
        <taxon>Arachnida</taxon>
        <taxon>Araneae</taxon>
        <taxon>Araneomorphae</taxon>
        <taxon>Entelegynae</taxon>
        <taxon>Araneoidea</taxon>
        <taxon>Nephilidae</taxon>
        <taxon>Nephila</taxon>
    </lineage>
</organism>
<dbReference type="PROSITE" id="PS50011">
    <property type="entry name" value="PROTEIN_KINASE_DOM"/>
    <property type="match status" value="1"/>
</dbReference>
<dbReference type="SUPFAM" id="SSF56112">
    <property type="entry name" value="Protein kinase-like (PK-like)"/>
    <property type="match status" value="1"/>
</dbReference>
<evidence type="ECO:0000256" key="1">
    <source>
        <dbReference type="SAM" id="MobiDB-lite"/>
    </source>
</evidence>
<dbReference type="Pfam" id="PF00069">
    <property type="entry name" value="Pkinase"/>
    <property type="match status" value="1"/>
</dbReference>
<keyword evidence="3" id="KW-0418">Kinase</keyword>
<dbReference type="SMART" id="SM00220">
    <property type="entry name" value="S_TKc"/>
    <property type="match status" value="1"/>
</dbReference>
<dbReference type="AlphaFoldDB" id="A0A8X6N6H7"/>
<accession>A0A8X6N6H7</accession>
<dbReference type="InterPro" id="IPR011009">
    <property type="entry name" value="Kinase-like_dom_sf"/>
</dbReference>
<keyword evidence="3" id="KW-0808">Transferase</keyword>
<dbReference type="GO" id="GO:0004672">
    <property type="term" value="F:protein kinase activity"/>
    <property type="evidence" value="ECO:0007669"/>
    <property type="project" value="InterPro"/>
</dbReference>
<feature type="compositionally biased region" description="Basic and acidic residues" evidence="1">
    <location>
        <begin position="493"/>
        <end position="503"/>
    </location>
</feature>
<gene>
    <name evidence="3" type="primary">AVEN_123274_1</name>
    <name evidence="3" type="ORF">NPIL_412541</name>
</gene>
<dbReference type="EMBL" id="BMAW01100788">
    <property type="protein sequence ID" value="GFS96763.1"/>
    <property type="molecule type" value="Genomic_DNA"/>
</dbReference>
<keyword evidence="4" id="KW-1185">Reference proteome</keyword>
<feature type="domain" description="Protein kinase" evidence="2">
    <location>
        <begin position="1"/>
        <end position="289"/>
    </location>
</feature>
<dbReference type="InterPro" id="IPR000719">
    <property type="entry name" value="Prot_kinase_dom"/>
</dbReference>
<dbReference type="Gene3D" id="1.10.510.10">
    <property type="entry name" value="Transferase(Phosphotransferase) domain 1"/>
    <property type="match status" value="1"/>
</dbReference>
<sequence>MNNYSCNESRLAAMWNSNGDKRYILKSFICCGKWVTHMILQDKHNDKNVVGKIVAPFSEGENFHWPRLQHRSLAPLLDIVSLDASLSVFISVYTEKNLRKIIHEESFINDSYCFNRKKIYVDDVLHGLDYLHRNYLVLMNVSDANIYICEQSNKAIITDFSCLRSVCQAKKERFAVPPFYRAPELNKSNDLLEKREMYNPVAAEMWAVGVMILEIFLQHKVPWALVDYDSNRVEEIIDYIDCDVLKIANRGSHLSEKDLSDLKAFVKLFLAYNPHQRCSAKNAASSLFVQSVKENIPMTLPKSLWQEINECSGKILHSSNVFETDDLLGQKHSINFNTSQSSMTSELTDQQSKGFYDKVDFHSSLSARKSRELLPITNSPSIDKTPKRGELTESQITFQNLRKVHSTMYTNQQMSLSKEQVSNDFLKEIPENSFHRKKTSFSRSLHSINKQNIQCEMENATSSNQKNRNTTPCDLHNLQEKKTSKVRSNNGRINEKQERKSKEFHNFKSKVSSSNNAFHKNKMCCRHSNKITQNNADEINFSSEQKCYPKSKSMFFGHSNKASCQRSNSAIDFCSEKLNSNPITSDMLQMKGNSLAHNSAPLLGDSRYMSKIEKSYMPTSILKMPKKKSYVINNSSDRENEQNEMNAYTKRSTKVEEIRQPALDLYELILNKTDSVEQNQPCRQIGAWKKLPQLKQITTGNSRCIYRNRFYCPVHHKIGPVYNNQSKKPKEFECLKRDNIESCSNSMNNESSNCNEQVKMVHKPGPLSSCYYSEITKKVVSNSKNMRRQFDKDHVPYGERSNNFLRNRKHSYRRAVRRDSFNDDILTDQVPVNGFKISKLQSVERMRKKGRKRCFIKVEVVSQKCCETHKKNKKITEAPIKKEKKENVLKKFTKFQKINAKQELSNTMEKISKDIHPINEVNVSPQTLVSRRSLTLLTTESIDEMQTSEKENNVKRKSIKQVALHLLCLGTE</sequence>
<dbReference type="OrthoDB" id="6434622at2759"/>
<evidence type="ECO:0000259" key="2">
    <source>
        <dbReference type="PROSITE" id="PS50011"/>
    </source>
</evidence>
<reference evidence="3" key="1">
    <citation type="submission" date="2020-08" db="EMBL/GenBank/DDBJ databases">
        <title>Multicomponent nature underlies the extraordinary mechanical properties of spider dragline silk.</title>
        <authorList>
            <person name="Kono N."/>
            <person name="Nakamura H."/>
            <person name="Mori M."/>
            <person name="Yoshida Y."/>
            <person name="Ohtoshi R."/>
            <person name="Malay A.D."/>
            <person name="Moran D.A.P."/>
            <person name="Tomita M."/>
            <person name="Numata K."/>
            <person name="Arakawa K."/>
        </authorList>
    </citation>
    <scope>NUCLEOTIDE SEQUENCE</scope>
</reference>
<dbReference type="GO" id="GO:0005524">
    <property type="term" value="F:ATP binding"/>
    <property type="evidence" value="ECO:0007669"/>
    <property type="project" value="InterPro"/>
</dbReference>